<gene>
    <name evidence="3" type="ORF">MN202_13010</name>
</gene>
<feature type="compositionally biased region" description="Basic and acidic residues" evidence="1">
    <location>
        <begin position="157"/>
        <end position="178"/>
    </location>
</feature>
<feature type="region of interest" description="Disordered" evidence="1">
    <location>
        <begin position="148"/>
        <end position="178"/>
    </location>
</feature>
<evidence type="ECO:0000313" key="3">
    <source>
        <dbReference type="EMBL" id="MEH8018155.1"/>
    </source>
</evidence>
<keyword evidence="2" id="KW-0812">Transmembrane</keyword>
<keyword evidence="4" id="KW-1185">Reference proteome</keyword>
<evidence type="ECO:0000313" key="4">
    <source>
        <dbReference type="Proteomes" id="UP001375382"/>
    </source>
</evidence>
<keyword evidence="2" id="KW-0472">Membrane</keyword>
<organism evidence="3 4">
    <name type="scientific">Rheinheimera muenzenbergensis</name>
    <dbReference type="NCBI Taxonomy" id="1193628"/>
    <lineage>
        <taxon>Bacteria</taxon>
        <taxon>Pseudomonadati</taxon>
        <taxon>Pseudomonadota</taxon>
        <taxon>Gammaproteobacteria</taxon>
        <taxon>Chromatiales</taxon>
        <taxon>Chromatiaceae</taxon>
        <taxon>Rheinheimera</taxon>
    </lineage>
</organism>
<reference evidence="3 4" key="1">
    <citation type="journal article" date="2023" name="Ecotoxicol. Environ. Saf.">
        <title>Mercury remediation potential of mercury-resistant strain Rheinheimera metallidurans sp. nov. isolated from a municipal waste dumping site.</title>
        <authorList>
            <person name="Yadav V."/>
            <person name="Manjhi A."/>
            <person name="Vadakedath N."/>
        </authorList>
    </citation>
    <scope>NUCLEOTIDE SEQUENCE [LARGE SCALE GENOMIC DNA]</scope>
    <source>
        <strain evidence="3 4">E-49</strain>
    </source>
</reference>
<dbReference type="RefSeq" id="WP_335736560.1">
    <property type="nucleotide sequence ID" value="NZ_JALAAR010000010.1"/>
</dbReference>
<evidence type="ECO:0000256" key="2">
    <source>
        <dbReference type="SAM" id="Phobius"/>
    </source>
</evidence>
<keyword evidence="2" id="KW-1133">Transmembrane helix</keyword>
<proteinExistence type="predicted"/>
<feature type="transmembrane region" description="Helical" evidence="2">
    <location>
        <begin position="84"/>
        <end position="102"/>
    </location>
</feature>
<accession>A0ABU8C958</accession>
<protein>
    <recommendedName>
        <fullName evidence="5">MARVEL domain-containing protein</fullName>
    </recommendedName>
</protein>
<evidence type="ECO:0000256" key="1">
    <source>
        <dbReference type="SAM" id="MobiDB-lite"/>
    </source>
</evidence>
<feature type="transmembrane region" description="Helical" evidence="2">
    <location>
        <begin position="108"/>
        <end position="129"/>
    </location>
</feature>
<name>A0ABU8C958_9GAMM</name>
<sequence length="178" mass="19556">MSVERFFVSSVQWFFWAALNVLMLFLAVAAVVFLAWLVFEDDLAVSSLSVYECVFFILLLVVLKRSWTLHSSIGNSFGNYVYSMLFNLAVWGVCAFIAKQALEQQTNISLNSVLADVTFLASFLLAVYVSANLSPMVSIDADNAADSGVENNQNLKDPSETVLADKKEAEVKGESADA</sequence>
<dbReference type="EMBL" id="JALAAR010000010">
    <property type="protein sequence ID" value="MEH8018155.1"/>
    <property type="molecule type" value="Genomic_DNA"/>
</dbReference>
<feature type="transmembrane region" description="Helical" evidence="2">
    <location>
        <begin position="43"/>
        <end position="63"/>
    </location>
</feature>
<evidence type="ECO:0008006" key="5">
    <source>
        <dbReference type="Google" id="ProtNLM"/>
    </source>
</evidence>
<comment type="caution">
    <text evidence="3">The sequence shown here is derived from an EMBL/GenBank/DDBJ whole genome shotgun (WGS) entry which is preliminary data.</text>
</comment>
<dbReference type="Proteomes" id="UP001375382">
    <property type="component" value="Unassembled WGS sequence"/>
</dbReference>
<feature type="transmembrane region" description="Helical" evidence="2">
    <location>
        <begin position="12"/>
        <end position="37"/>
    </location>
</feature>